<sequence>MEQLPDDVLVMTMKKYLGVEDVIGCRLVCKRFAALALHPDVWRGRRIFRSTLSRARHYATTVLHLAPCLLEVYSTDMFPALITTRCAIKHLTLQVAKEGFIASEYALVVRNQEALGRLRGLYLGCYHQVTGGDALMSTLALCCGLETLEFSSCVPRTLRPVVHGPPSASLKKFKCELIKNSASFVNTMLAAHASILEDVELNVSHKSLFESYNSWNSDETARLLAGTPKLRRLISSVLPGLEAVAVAARETLRSLGLDFIAKDQPAVREAARTLRKATKLENVFLTFLDDGDDSSRPDFCGEVIEAIASTSVDYLLLRGCPPMESLARKLPGLPALSLLVVCTPLDDELDKLLLAITPHAAPALRTLQLESHDDHYCTHAWMHRDAVSTVLTANPLLHIQVEYTRRCEEDVCPACSLGCHKDDDETAENWELGVDLQLFSHDHDKCPVPEEHETYGMQIQIRTS</sequence>
<dbReference type="KEGG" id="foc:113207696"/>
<dbReference type="InterPro" id="IPR001810">
    <property type="entry name" value="F-box_dom"/>
</dbReference>
<evidence type="ECO:0000259" key="1">
    <source>
        <dbReference type="Pfam" id="PF12937"/>
    </source>
</evidence>
<gene>
    <name evidence="3" type="primary">LOC113207696</name>
</gene>
<dbReference type="Pfam" id="PF12937">
    <property type="entry name" value="F-box-like"/>
    <property type="match status" value="1"/>
</dbReference>
<dbReference type="OrthoDB" id="10257471at2759"/>
<name>A0A6J1SGK2_FRAOC</name>
<dbReference type="Gene3D" id="1.20.1280.50">
    <property type="match status" value="1"/>
</dbReference>
<reference evidence="3" key="1">
    <citation type="submission" date="2025-08" db="UniProtKB">
        <authorList>
            <consortium name="RefSeq"/>
        </authorList>
    </citation>
    <scope>IDENTIFICATION</scope>
    <source>
        <tissue evidence="3">Whole organism</tissue>
    </source>
</reference>
<dbReference type="InterPro" id="IPR032675">
    <property type="entry name" value="LRR_dom_sf"/>
</dbReference>
<dbReference type="SUPFAM" id="SSF81383">
    <property type="entry name" value="F-box domain"/>
    <property type="match status" value="1"/>
</dbReference>
<accession>A0A6J1SGK2</accession>
<dbReference type="RefSeq" id="XP_026280137.1">
    <property type="nucleotide sequence ID" value="XM_026424352.2"/>
</dbReference>
<keyword evidence="2" id="KW-1185">Reference proteome</keyword>
<dbReference type="GeneID" id="113207696"/>
<dbReference type="InterPro" id="IPR036047">
    <property type="entry name" value="F-box-like_dom_sf"/>
</dbReference>
<evidence type="ECO:0000313" key="2">
    <source>
        <dbReference type="Proteomes" id="UP000504606"/>
    </source>
</evidence>
<feature type="domain" description="F-box" evidence="1">
    <location>
        <begin position="2"/>
        <end position="43"/>
    </location>
</feature>
<protein>
    <submittedName>
        <fullName evidence="3">Uncharacterized protein LOC113207696</fullName>
    </submittedName>
</protein>
<dbReference type="Proteomes" id="UP000504606">
    <property type="component" value="Unplaced"/>
</dbReference>
<dbReference type="Gene3D" id="3.80.10.10">
    <property type="entry name" value="Ribonuclease Inhibitor"/>
    <property type="match status" value="1"/>
</dbReference>
<proteinExistence type="predicted"/>
<dbReference type="AlphaFoldDB" id="A0A6J1SGK2"/>
<organism evidence="2 3">
    <name type="scientific">Frankliniella occidentalis</name>
    <name type="common">Western flower thrips</name>
    <name type="synonym">Euthrips occidentalis</name>
    <dbReference type="NCBI Taxonomy" id="133901"/>
    <lineage>
        <taxon>Eukaryota</taxon>
        <taxon>Metazoa</taxon>
        <taxon>Ecdysozoa</taxon>
        <taxon>Arthropoda</taxon>
        <taxon>Hexapoda</taxon>
        <taxon>Insecta</taxon>
        <taxon>Pterygota</taxon>
        <taxon>Neoptera</taxon>
        <taxon>Paraneoptera</taxon>
        <taxon>Thysanoptera</taxon>
        <taxon>Terebrantia</taxon>
        <taxon>Thripoidea</taxon>
        <taxon>Thripidae</taxon>
        <taxon>Frankliniella</taxon>
    </lineage>
</organism>
<evidence type="ECO:0000313" key="3">
    <source>
        <dbReference type="RefSeq" id="XP_026280137.1"/>
    </source>
</evidence>